<evidence type="ECO:0000256" key="1">
    <source>
        <dbReference type="SAM" id="MobiDB-lite"/>
    </source>
</evidence>
<dbReference type="InterPro" id="IPR000792">
    <property type="entry name" value="Tscrpt_reg_LuxR_C"/>
</dbReference>
<dbReference type="GO" id="GO:0003677">
    <property type="term" value="F:DNA binding"/>
    <property type="evidence" value="ECO:0007669"/>
    <property type="project" value="InterPro"/>
</dbReference>
<dbReference type="SMART" id="SM00421">
    <property type="entry name" value="HTH_LUXR"/>
    <property type="match status" value="1"/>
</dbReference>
<sequence>MFQLSRPGALPATSSEFVGRQAQRERIASLIGRGARLITLVGPGGIGKTRLAIESLRRDVDLPTRWLALADLDAAAVVAELRSRAALPGFAPHVLVLDTCDRVLTTVAAELANLLAADPGLTIVATSRAPIGWIDEHLVPLPPLSPADALRLLRIRIELGGRRIEPSIDEADVLARICRHLAHNPFGLRLAAARLQHHPAAAVLQEVSGDAYDRRLHWSDAARVGVEARHRNIGASIGWSVMSCNGAEQMLLQRLSVFPSESDIDGGVDRDAIVAVCADRELAPESIDEILDRLVERSLVMVRFTSASAQWCLTECVRIYARAELHRRDSHEANRLAGRYRSLRHQQGHRGDAPVTQQRPCRIVTPPVRTGSSVHLTPRPESDRWQSLSRAEREVAVLAAAGWPNSAIAGRRHSSVRTVDAQVATVRQKLGITSRTDIARHLPAEAAERMRREAARRERPGAAGS</sequence>
<dbReference type="PROSITE" id="PS50043">
    <property type="entry name" value="HTH_LUXR_2"/>
    <property type="match status" value="1"/>
</dbReference>
<dbReference type="PANTHER" id="PTHR47691:SF3">
    <property type="entry name" value="HTH-TYPE TRANSCRIPTIONAL REGULATOR RV0890C-RELATED"/>
    <property type="match status" value="1"/>
</dbReference>
<feature type="domain" description="HTH luxR-type" evidence="2">
    <location>
        <begin position="381"/>
        <end position="446"/>
    </location>
</feature>
<dbReference type="HOGENOM" id="CLU_587718_0_0_11"/>
<dbReference type="OrthoDB" id="4542492at2"/>
<gene>
    <name evidence="3" type="ORF">NONO_c16330</name>
</gene>
<dbReference type="AlphaFoldDB" id="W5TBC5"/>
<dbReference type="Proteomes" id="UP000019150">
    <property type="component" value="Chromosome"/>
</dbReference>
<dbReference type="InterPro" id="IPR036388">
    <property type="entry name" value="WH-like_DNA-bd_sf"/>
</dbReference>
<feature type="region of interest" description="Disordered" evidence="1">
    <location>
        <begin position="441"/>
        <end position="465"/>
    </location>
</feature>
<evidence type="ECO:0000259" key="2">
    <source>
        <dbReference type="PROSITE" id="PS50043"/>
    </source>
</evidence>
<feature type="region of interest" description="Disordered" evidence="1">
    <location>
        <begin position="365"/>
        <end position="386"/>
    </location>
</feature>
<evidence type="ECO:0000313" key="4">
    <source>
        <dbReference type="Proteomes" id="UP000019150"/>
    </source>
</evidence>
<proteinExistence type="predicted"/>
<dbReference type="Gene3D" id="3.40.50.300">
    <property type="entry name" value="P-loop containing nucleotide triphosphate hydrolases"/>
    <property type="match status" value="1"/>
</dbReference>
<keyword evidence="4" id="KW-1185">Reference proteome</keyword>
<dbReference type="InterPro" id="IPR016032">
    <property type="entry name" value="Sig_transdc_resp-reg_C-effctor"/>
</dbReference>
<dbReference type="SUPFAM" id="SSF46894">
    <property type="entry name" value="C-terminal effector domain of the bipartite response regulators"/>
    <property type="match status" value="1"/>
</dbReference>
<dbReference type="SUPFAM" id="SSF52540">
    <property type="entry name" value="P-loop containing nucleoside triphosphate hydrolases"/>
    <property type="match status" value="1"/>
</dbReference>
<protein>
    <submittedName>
        <fullName evidence="3">Putative transcriptional regulator, LuxR family</fullName>
    </submittedName>
</protein>
<accession>W5TBC5</accession>
<name>W5TBC5_9NOCA</name>
<reference evidence="3 4" key="1">
    <citation type="journal article" date="2014" name="Appl. Environ. Microbiol.">
        <title>Insights into the Microbial Degradation of Rubber and Gutta-Percha by Analysis of the Complete Genome of Nocardia nova SH22a.</title>
        <authorList>
            <person name="Luo Q."/>
            <person name="Hiessl S."/>
            <person name="Poehlein A."/>
            <person name="Daniel R."/>
            <person name="Steinbuchel A."/>
        </authorList>
    </citation>
    <scope>NUCLEOTIDE SEQUENCE [LARGE SCALE GENOMIC DNA]</scope>
    <source>
        <strain evidence="3">SH22a</strain>
    </source>
</reference>
<dbReference type="eggNOG" id="COG2197">
    <property type="taxonomic scope" value="Bacteria"/>
</dbReference>
<evidence type="ECO:0000313" key="3">
    <source>
        <dbReference type="EMBL" id="AHH16434.1"/>
    </source>
</evidence>
<organism evidence="3 4">
    <name type="scientific">Nocardia nova SH22a</name>
    <dbReference type="NCBI Taxonomy" id="1415166"/>
    <lineage>
        <taxon>Bacteria</taxon>
        <taxon>Bacillati</taxon>
        <taxon>Actinomycetota</taxon>
        <taxon>Actinomycetes</taxon>
        <taxon>Mycobacteriales</taxon>
        <taxon>Nocardiaceae</taxon>
        <taxon>Nocardia</taxon>
    </lineage>
</organism>
<dbReference type="CDD" id="cd06170">
    <property type="entry name" value="LuxR_C_like"/>
    <property type="match status" value="1"/>
</dbReference>
<dbReference type="PANTHER" id="PTHR47691">
    <property type="entry name" value="REGULATOR-RELATED"/>
    <property type="match status" value="1"/>
</dbReference>
<dbReference type="InterPro" id="IPR027417">
    <property type="entry name" value="P-loop_NTPase"/>
</dbReference>
<dbReference type="STRING" id="1415166.NONO_c16330"/>
<dbReference type="Pfam" id="PF00196">
    <property type="entry name" value="GerE"/>
    <property type="match status" value="1"/>
</dbReference>
<dbReference type="RefSeq" id="WP_025347945.1">
    <property type="nucleotide sequence ID" value="NZ_CP006850.1"/>
</dbReference>
<dbReference type="PATRIC" id="fig|1415166.3.peg.1660"/>
<dbReference type="EMBL" id="CP006850">
    <property type="protein sequence ID" value="AHH16434.1"/>
    <property type="molecule type" value="Genomic_DNA"/>
</dbReference>
<dbReference type="Gene3D" id="1.10.10.10">
    <property type="entry name" value="Winged helix-like DNA-binding domain superfamily/Winged helix DNA-binding domain"/>
    <property type="match status" value="1"/>
</dbReference>
<dbReference type="KEGG" id="nno:NONO_c16330"/>
<dbReference type="GO" id="GO:0006355">
    <property type="term" value="P:regulation of DNA-templated transcription"/>
    <property type="evidence" value="ECO:0007669"/>
    <property type="project" value="InterPro"/>
</dbReference>
<dbReference type="eggNOG" id="COG3903">
    <property type="taxonomic scope" value="Bacteria"/>
</dbReference>